<proteinExistence type="predicted"/>
<accession>A0A498JDR5</accession>
<sequence length="111" mass="12831">MNEHMSLAILAIVSLRCTDLCSARRTYPLEIAIGVFWELRHKFLKEILGDHTEYVVIICSLRFFSPLHITLANEQEIAVKGLSTRNLVRLMEFCLEGEETLLDYEYVPNKS</sequence>
<reference evidence="2 3" key="1">
    <citation type="submission" date="2018-10" db="EMBL/GenBank/DDBJ databases">
        <title>A high-quality apple genome assembly.</title>
        <authorList>
            <person name="Hu J."/>
        </authorList>
    </citation>
    <scope>NUCLEOTIDE SEQUENCE [LARGE SCALE GENOMIC DNA]</scope>
    <source>
        <strain evidence="3">cv. HFTH1</strain>
        <tissue evidence="2">Young leaf</tissue>
    </source>
</reference>
<dbReference type="Proteomes" id="UP000290289">
    <property type="component" value="Chromosome 7"/>
</dbReference>
<dbReference type="EMBL" id="RDQH01000333">
    <property type="protein sequence ID" value="RXH93999.1"/>
    <property type="molecule type" value="Genomic_DNA"/>
</dbReference>
<gene>
    <name evidence="2" type="ORF">DVH24_016066</name>
</gene>
<dbReference type="InterPro" id="IPR011009">
    <property type="entry name" value="Kinase-like_dom_sf"/>
</dbReference>
<organism evidence="2 3">
    <name type="scientific">Malus domestica</name>
    <name type="common">Apple</name>
    <name type="synonym">Pyrus malus</name>
    <dbReference type="NCBI Taxonomy" id="3750"/>
    <lineage>
        <taxon>Eukaryota</taxon>
        <taxon>Viridiplantae</taxon>
        <taxon>Streptophyta</taxon>
        <taxon>Embryophyta</taxon>
        <taxon>Tracheophyta</taxon>
        <taxon>Spermatophyta</taxon>
        <taxon>Magnoliopsida</taxon>
        <taxon>eudicotyledons</taxon>
        <taxon>Gunneridae</taxon>
        <taxon>Pentapetalae</taxon>
        <taxon>rosids</taxon>
        <taxon>fabids</taxon>
        <taxon>Rosales</taxon>
        <taxon>Rosaceae</taxon>
        <taxon>Amygdaloideae</taxon>
        <taxon>Maleae</taxon>
        <taxon>Malus</taxon>
    </lineage>
</organism>
<name>A0A498JDR5_MALDO</name>
<evidence type="ECO:0000313" key="2">
    <source>
        <dbReference type="EMBL" id="RXH93999.1"/>
    </source>
</evidence>
<evidence type="ECO:0000256" key="1">
    <source>
        <dbReference type="SAM" id="SignalP"/>
    </source>
</evidence>
<dbReference type="AlphaFoldDB" id="A0A498JDR5"/>
<protein>
    <submittedName>
        <fullName evidence="2">Uncharacterized protein</fullName>
    </submittedName>
</protein>
<feature type="chain" id="PRO_5019738201" evidence="1">
    <location>
        <begin position="24"/>
        <end position="111"/>
    </location>
</feature>
<keyword evidence="3" id="KW-1185">Reference proteome</keyword>
<comment type="caution">
    <text evidence="2">The sequence shown here is derived from an EMBL/GenBank/DDBJ whole genome shotgun (WGS) entry which is preliminary data.</text>
</comment>
<keyword evidence="1" id="KW-0732">Signal</keyword>
<feature type="signal peptide" evidence="1">
    <location>
        <begin position="1"/>
        <end position="23"/>
    </location>
</feature>
<dbReference type="SUPFAM" id="SSF56112">
    <property type="entry name" value="Protein kinase-like (PK-like)"/>
    <property type="match status" value="1"/>
</dbReference>
<evidence type="ECO:0000313" key="3">
    <source>
        <dbReference type="Proteomes" id="UP000290289"/>
    </source>
</evidence>